<evidence type="ECO:0000313" key="4">
    <source>
        <dbReference type="Proteomes" id="UP000192578"/>
    </source>
</evidence>
<evidence type="ECO:0000256" key="2">
    <source>
        <dbReference type="SAM" id="SignalP"/>
    </source>
</evidence>
<evidence type="ECO:0000313" key="3">
    <source>
        <dbReference type="EMBL" id="OWA52702.1"/>
    </source>
</evidence>
<feature type="region of interest" description="Disordered" evidence="1">
    <location>
        <begin position="288"/>
        <end position="398"/>
    </location>
</feature>
<feature type="compositionally biased region" description="Basic and acidic residues" evidence="1">
    <location>
        <begin position="333"/>
        <end position="347"/>
    </location>
</feature>
<keyword evidence="4" id="KW-1185">Reference proteome</keyword>
<dbReference type="AlphaFoldDB" id="A0A9X6RMB0"/>
<gene>
    <name evidence="3" type="ORF">BV898_17148</name>
</gene>
<name>A0A9X6RMB0_HYPEX</name>
<dbReference type="OrthoDB" id="2094222at2759"/>
<feature type="compositionally biased region" description="Gly residues" evidence="1">
    <location>
        <begin position="371"/>
        <end position="386"/>
    </location>
</feature>
<comment type="caution">
    <text evidence="3">The sequence shown here is derived from an EMBL/GenBank/DDBJ whole genome shotgun (WGS) entry which is preliminary data.</text>
</comment>
<feature type="signal peptide" evidence="2">
    <location>
        <begin position="1"/>
        <end position="19"/>
    </location>
</feature>
<reference evidence="4" key="1">
    <citation type="submission" date="2017-01" db="EMBL/GenBank/DDBJ databases">
        <title>Comparative genomics of anhydrobiosis in the tardigrade Hypsibius dujardini.</title>
        <authorList>
            <person name="Yoshida Y."/>
            <person name="Koutsovoulos G."/>
            <person name="Laetsch D."/>
            <person name="Stevens L."/>
            <person name="Kumar S."/>
            <person name="Horikawa D."/>
            <person name="Ishino K."/>
            <person name="Komine S."/>
            <person name="Tomita M."/>
            <person name="Blaxter M."/>
            <person name="Arakawa K."/>
        </authorList>
    </citation>
    <scope>NUCLEOTIDE SEQUENCE [LARGE SCALE GENOMIC DNA]</scope>
    <source>
        <strain evidence="4">Z151</strain>
    </source>
</reference>
<feature type="compositionally biased region" description="Basic and acidic residues" evidence="1">
    <location>
        <begin position="298"/>
        <end position="315"/>
    </location>
</feature>
<proteinExistence type="predicted"/>
<organism evidence="3 4">
    <name type="scientific">Hypsibius exemplaris</name>
    <name type="common">Freshwater tardigrade</name>
    <dbReference type="NCBI Taxonomy" id="2072580"/>
    <lineage>
        <taxon>Eukaryota</taxon>
        <taxon>Metazoa</taxon>
        <taxon>Ecdysozoa</taxon>
        <taxon>Tardigrada</taxon>
        <taxon>Eutardigrada</taxon>
        <taxon>Parachela</taxon>
        <taxon>Hypsibioidea</taxon>
        <taxon>Hypsibiidae</taxon>
        <taxon>Hypsibius</taxon>
    </lineage>
</organism>
<dbReference type="EMBL" id="MTYJ01000281">
    <property type="protein sequence ID" value="OWA52702.1"/>
    <property type="molecule type" value="Genomic_DNA"/>
</dbReference>
<dbReference type="Proteomes" id="UP000192578">
    <property type="component" value="Unassembled WGS sequence"/>
</dbReference>
<accession>A0A9X6RMB0</accession>
<keyword evidence="2" id="KW-0732">Signal</keyword>
<feature type="chain" id="PRO_5040966244" evidence="2">
    <location>
        <begin position="20"/>
        <end position="430"/>
    </location>
</feature>
<evidence type="ECO:0000256" key="1">
    <source>
        <dbReference type="SAM" id="MobiDB-lite"/>
    </source>
</evidence>
<sequence length="430" mass="46512">MFHPLLALITTLFITPLSAVLPRNYQSLSAQAKQTLQWNQILESQYRFDQLPALSSSHRPDNLTLLGNPTYLATSFLHKGDEMPGTRRRMTMSPVGVICKVSFRTFRNSTSRFTGLFHSGGIGVIRLALHLSRTSTVREIGDRATDFAPTAVMKIYIDGEPSRNFHYIKDMVGQGANRNYFLNNMSNIAGRRPDESPVILEAFMRTIALLPGDALSRPSSPYNLGLYEQAAVYSNGTTVTDGRVVAPWEEILVPNPRLAIPPDSANDFRVDVNRVVTVGSVLYTVHARRWPDDGGGTDGRRPDNGGGTDGRRSDDGGGTARRRPDNGGGTVGRRSDDGGGTDGRRPDNGGGTVGRRSDDGGGTAGRRSDDGGGMAGRRPDNGGGTVGQRSDDGGGTGELIGEIVAESRCIPSRYGDEVIFFRQSAEQWRP</sequence>
<protein>
    <submittedName>
        <fullName evidence="3">Uncharacterized protein</fullName>
    </submittedName>
</protein>